<name>A0ABV2JMB0_9STRE</name>
<feature type="transmembrane region" description="Helical" evidence="2">
    <location>
        <begin position="280"/>
        <end position="306"/>
    </location>
</feature>
<evidence type="ECO:0000256" key="2">
    <source>
        <dbReference type="SAM" id="Phobius"/>
    </source>
</evidence>
<reference evidence="3 4" key="1">
    <citation type="submission" date="2024-06" db="EMBL/GenBank/DDBJ databases">
        <title>Genomic Encyclopedia of Type Strains, Phase IV (KMG-IV): sequencing the most valuable type-strain genomes for metagenomic binning, comparative biology and taxonomic classification.</title>
        <authorList>
            <person name="Goeker M."/>
        </authorList>
    </citation>
    <scope>NUCLEOTIDE SEQUENCE [LARGE SCALE GENOMIC DNA]</scope>
    <source>
        <strain evidence="3 4">DSM 15349</strain>
    </source>
</reference>
<feature type="region of interest" description="Disordered" evidence="1">
    <location>
        <begin position="1"/>
        <end position="26"/>
    </location>
</feature>
<dbReference type="EMBL" id="JBEPMK010000006">
    <property type="protein sequence ID" value="MET3645046.1"/>
    <property type="molecule type" value="Genomic_DNA"/>
</dbReference>
<feature type="transmembrane region" description="Helical" evidence="2">
    <location>
        <begin position="240"/>
        <end position="260"/>
    </location>
</feature>
<feature type="transmembrane region" description="Helical" evidence="2">
    <location>
        <begin position="318"/>
        <end position="337"/>
    </location>
</feature>
<feature type="compositionally biased region" description="Basic residues" evidence="1">
    <location>
        <begin position="15"/>
        <end position="24"/>
    </location>
</feature>
<sequence length="520" mass="59002">MTEIDTVGTENLSRRSQKRGRRRRETVESESFNHEFKKNLVPGRFFPALLWSLILSFLSVGNPLFTGLANNLQTHTLYAGMAMKAGQSPYGDFFSNNGLLYHLLTFLGTFLGNPLVFVGLQFIALVIAGVYFYKLMAYFSQSRETATQLSMWFYLFVLALGFGGLYATIFALPFVLTSLWFLVRYFENAVRDEAFILYGIDAALVFMIYPKSVILWIVASLVLFVYNIRYGRKARAVYQFLASLFGFLFIIYSVGYYTFVKQILGVAISQTFFYNLQLNFMSATILWVAGIVLLILFLTGFLKNFIMALASMASGKHLAIKMVVILTFLVQIVFILGNPVIDLSQFILLLPCGFVMALSSVEEKKESLDLEELMIEEEEKPAPYSYLRSQFFLPILVCLFIPMQPVLAFVLDGQVAKERTEVASYIKTHADKDAEIYSWDNSAEVYLNSGHLSSSRFIAAQPYLTNEAKTAFDYDLNNGKAQYVVVNKGISLPEKLKSVLQDNYEKEDLSTSHLTLYKKK</sequence>
<evidence type="ECO:0000256" key="1">
    <source>
        <dbReference type="SAM" id="MobiDB-lite"/>
    </source>
</evidence>
<evidence type="ECO:0000313" key="4">
    <source>
        <dbReference type="Proteomes" id="UP001549055"/>
    </source>
</evidence>
<feature type="transmembrane region" description="Helical" evidence="2">
    <location>
        <begin position="153"/>
        <end position="183"/>
    </location>
</feature>
<keyword evidence="2" id="KW-0472">Membrane</keyword>
<dbReference type="RefSeq" id="WP_354281523.1">
    <property type="nucleotide sequence ID" value="NZ_JBEPMK010000006.1"/>
</dbReference>
<feature type="transmembrane region" description="Helical" evidence="2">
    <location>
        <begin position="45"/>
        <end position="65"/>
    </location>
</feature>
<accession>A0ABV2JMB0</accession>
<proteinExistence type="predicted"/>
<keyword evidence="2" id="KW-0812">Transmembrane</keyword>
<protein>
    <submittedName>
        <fullName evidence="3">ABC-type multidrug transport system fused ATPase/permease subunit</fullName>
    </submittedName>
</protein>
<organism evidence="3 4">
    <name type="scientific">Streptococcus gallinaceus</name>
    <dbReference type="NCBI Taxonomy" id="165758"/>
    <lineage>
        <taxon>Bacteria</taxon>
        <taxon>Bacillati</taxon>
        <taxon>Bacillota</taxon>
        <taxon>Bacilli</taxon>
        <taxon>Lactobacillales</taxon>
        <taxon>Streptococcaceae</taxon>
        <taxon>Streptococcus</taxon>
    </lineage>
</organism>
<feature type="transmembrane region" description="Helical" evidence="2">
    <location>
        <begin position="391"/>
        <end position="411"/>
    </location>
</feature>
<feature type="transmembrane region" description="Helical" evidence="2">
    <location>
        <begin position="195"/>
        <end position="228"/>
    </location>
</feature>
<feature type="transmembrane region" description="Helical" evidence="2">
    <location>
        <begin position="99"/>
        <end position="132"/>
    </location>
</feature>
<dbReference type="Proteomes" id="UP001549055">
    <property type="component" value="Unassembled WGS sequence"/>
</dbReference>
<gene>
    <name evidence="3" type="ORF">ABID27_001689</name>
</gene>
<evidence type="ECO:0000313" key="3">
    <source>
        <dbReference type="EMBL" id="MET3645046.1"/>
    </source>
</evidence>
<keyword evidence="4" id="KW-1185">Reference proteome</keyword>
<comment type="caution">
    <text evidence="3">The sequence shown here is derived from an EMBL/GenBank/DDBJ whole genome shotgun (WGS) entry which is preliminary data.</text>
</comment>
<keyword evidence="2" id="KW-1133">Transmembrane helix</keyword>